<dbReference type="EC" id="3.1.3.-" evidence="3"/>
<evidence type="ECO:0000313" key="4">
    <source>
        <dbReference type="EMBL" id="MFC7389497.1"/>
    </source>
</evidence>
<evidence type="ECO:0000256" key="3">
    <source>
        <dbReference type="PIRNR" id="PIRNR021362"/>
    </source>
</evidence>
<reference evidence="5" key="1">
    <citation type="journal article" date="2019" name="Int. J. Syst. Evol. Microbiol.">
        <title>The Global Catalogue of Microorganisms (GCM) 10K type strain sequencing project: providing services to taxonomists for standard genome sequencing and annotation.</title>
        <authorList>
            <consortium name="The Broad Institute Genomics Platform"/>
            <consortium name="The Broad Institute Genome Sequencing Center for Infectious Disease"/>
            <person name="Wu L."/>
            <person name="Ma J."/>
        </authorList>
    </citation>
    <scope>NUCLEOTIDE SEQUENCE [LARGE SCALE GENOMIC DNA]</scope>
    <source>
        <strain evidence="5">CCUG 55590</strain>
    </source>
</reference>
<accession>A0ABW2PLU6</accession>
<proteinExistence type="inferred from homology"/>
<dbReference type="InterPro" id="IPR023214">
    <property type="entry name" value="HAD_sf"/>
</dbReference>
<name>A0ABW2PLU6_9BACL</name>
<organism evidence="4 5">
    <name type="scientific">Exiguobacterium aestuarii</name>
    <dbReference type="NCBI Taxonomy" id="273527"/>
    <lineage>
        <taxon>Bacteria</taxon>
        <taxon>Bacillati</taxon>
        <taxon>Bacillota</taxon>
        <taxon>Bacilli</taxon>
        <taxon>Bacillales</taxon>
        <taxon>Bacillales Family XII. Incertae Sedis</taxon>
        <taxon>Exiguobacterium</taxon>
    </lineage>
</organism>
<dbReference type="EMBL" id="JBHTCE010000001">
    <property type="protein sequence ID" value="MFC7389497.1"/>
    <property type="molecule type" value="Genomic_DNA"/>
</dbReference>
<evidence type="ECO:0000256" key="1">
    <source>
        <dbReference type="ARBA" id="ARBA00009589"/>
    </source>
</evidence>
<keyword evidence="2 3" id="KW-0378">Hydrolase</keyword>
<evidence type="ECO:0000313" key="5">
    <source>
        <dbReference type="Proteomes" id="UP001596439"/>
    </source>
</evidence>
<comment type="similarity">
    <text evidence="1 3">Belongs to the 5'(3')-deoxyribonucleotidase family.</text>
</comment>
<dbReference type="InterPro" id="IPR009206">
    <property type="entry name" value="Nucleotidase_putative"/>
</dbReference>
<gene>
    <name evidence="4" type="ORF">ACFQO8_05015</name>
</gene>
<dbReference type="InterPro" id="IPR036412">
    <property type="entry name" value="HAD-like_sf"/>
</dbReference>
<dbReference type="PANTHER" id="PTHR35134">
    <property type="entry name" value="NUCLEOTIDASE YQFW-RELATED"/>
    <property type="match status" value="1"/>
</dbReference>
<evidence type="ECO:0000256" key="2">
    <source>
        <dbReference type="ARBA" id="ARBA00022801"/>
    </source>
</evidence>
<dbReference type="Proteomes" id="UP001596439">
    <property type="component" value="Unassembled WGS sequence"/>
</dbReference>
<dbReference type="InterPro" id="IPR052419">
    <property type="entry name" value="5_3-deoxyribonucleotidase-like"/>
</dbReference>
<protein>
    <recommendedName>
        <fullName evidence="3">Nucleotidase</fullName>
        <ecNumber evidence="3">3.1.3.-</ecNumber>
    </recommendedName>
</protein>
<sequence>MRIGIDLDGTVTDPRSCFIYMNESLGYSIDYHRATEYELHTYTTMEQHEFWKFMIEEGHEEAIYRRSLPHSDVLEVLWKLKDEHHLHYVTARSEAVRPVTEEWITSHRLPLDSLVMTGSHDKINVVKDLSLELFMEDRYENAISIHEETSIPVLLFDAPYNRKTLPEGVTRISTWREAHHQIAHIEKQMILNQR</sequence>
<keyword evidence="5" id="KW-1185">Reference proteome</keyword>
<dbReference type="PANTHER" id="PTHR35134:SF2">
    <property type="entry name" value="NUCLEOTIDASE YQFW-RELATED"/>
    <property type="match status" value="1"/>
</dbReference>
<dbReference type="RefSeq" id="WP_214787449.1">
    <property type="nucleotide sequence ID" value="NZ_JANIEL010000022.1"/>
</dbReference>
<dbReference type="InterPro" id="IPR010708">
    <property type="entry name" value="5'(3')-deoxyribonucleotidase"/>
</dbReference>
<comment type="caution">
    <text evidence="4">The sequence shown here is derived from an EMBL/GenBank/DDBJ whole genome shotgun (WGS) entry which is preliminary data.</text>
</comment>
<dbReference type="Pfam" id="PF06941">
    <property type="entry name" value="NT5C"/>
    <property type="match status" value="1"/>
</dbReference>
<dbReference type="PIRSF" id="PIRSF021362">
    <property type="entry name" value="UCP021362_HAD"/>
    <property type="match status" value="1"/>
</dbReference>
<dbReference type="SUPFAM" id="SSF56784">
    <property type="entry name" value="HAD-like"/>
    <property type="match status" value="1"/>
</dbReference>
<dbReference type="Gene3D" id="3.40.50.1000">
    <property type="entry name" value="HAD superfamily/HAD-like"/>
    <property type="match status" value="1"/>
</dbReference>